<feature type="transmembrane region" description="Helical" evidence="6">
    <location>
        <begin position="175"/>
        <end position="199"/>
    </location>
</feature>
<dbReference type="PANTHER" id="PTHR33048">
    <property type="entry name" value="PTH11-LIKE INTEGRAL MEMBRANE PROTEIN (AFU_ORTHOLOGUE AFUA_5G11245)"/>
    <property type="match status" value="1"/>
</dbReference>
<dbReference type="AlphaFoldDB" id="A0A1V6V0N7"/>
<gene>
    <name evidence="8" type="ORF">PENCOP_c002G07565</name>
</gene>
<dbReference type="EMBL" id="MDDG01000002">
    <property type="protein sequence ID" value="OQE44232.1"/>
    <property type="molecule type" value="Genomic_DNA"/>
</dbReference>
<evidence type="ECO:0000256" key="5">
    <source>
        <dbReference type="ARBA" id="ARBA00038359"/>
    </source>
</evidence>
<feature type="transmembrane region" description="Helical" evidence="6">
    <location>
        <begin position="211"/>
        <end position="237"/>
    </location>
</feature>
<keyword evidence="2 6" id="KW-0812">Transmembrane</keyword>
<comment type="caution">
    <text evidence="8">The sequence shown here is derived from an EMBL/GenBank/DDBJ whole genome shotgun (WGS) entry which is preliminary data.</text>
</comment>
<protein>
    <recommendedName>
        <fullName evidence="7">Rhodopsin domain-containing protein</fullName>
    </recommendedName>
</protein>
<dbReference type="Pfam" id="PF20684">
    <property type="entry name" value="Fung_rhodopsin"/>
    <property type="match status" value="1"/>
</dbReference>
<feature type="domain" description="Rhodopsin" evidence="7">
    <location>
        <begin position="36"/>
        <end position="273"/>
    </location>
</feature>
<organism evidence="8 9">
    <name type="scientific">Penicillium coprophilum</name>
    <dbReference type="NCBI Taxonomy" id="36646"/>
    <lineage>
        <taxon>Eukaryota</taxon>
        <taxon>Fungi</taxon>
        <taxon>Dikarya</taxon>
        <taxon>Ascomycota</taxon>
        <taxon>Pezizomycotina</taxon>
        <taxon>Eurotiomycetes</taxon>
        <taxon>Eurotiomycetidae</taxon>
        <taxon>Eurotiales</taxon>
        <taxon>Aspergillaceae</taxon>
        <taxon>Penicillium</taxon>
    </lineage>
</organism>
<proteinExistence type="inferred from homology"/>
<feature type="transmembrane region" description="Helical" evidence="6">
    <location>
        <begin position="97"/>
        <end position="123"/>
    </location>
</feature>
<dbReference type="InterPro" id="IPR052337">
    <property type="entry name" value="SAT4-like"/>
</dbReference>
<comment type="subcellular location">
    <subcellularLocation>
        <location evidence="1">Membrane</location>
        <topology evidence="1">Multi-pass membrane protein</topology>
    </subcellularLocation>
</comment>
<keyword evidence="9" id="KW-1185">Reference proteome</keyword>
<evidence type="ECO:0000259" key="7">
    <source>
        <dbReference type="Pfam" id="PF20684"/>
    </source>
</evidence>
<keyword evidence="3 6" id="KW-1133">Transmembrane helix</keyword>
<evidence type="ECO:0000256" key="2">
    <source>
        <dbReference type="ARBA" id="ARBA00022692"/>
    </source>
</evidence>
<name>A0A1V6V0N7_9EURO</name>
<feature type="transmembrane region" description="Helical" evidence="6">
    <location>
        <begin position="135"/>
        <end position="163"/>
    </location>
</feature>
<keyword evidence="4 6" id="KW-0472">Membrane</keyword>
<dbReference type="GO" id="GO:0016020">
    <property type="term" value="C:membrane"/>
    <property type="evidence" value="ECO:0007669"/>
    <property type="project" value="UniProtKB-SubCell"/>
</dbReference>
<accession>A0A1V6V0N7</accession>
<feature type="transmembrane region" description="Helical" evidence="6">
    <location>
        <begin position="257"/>
        <end position="276"/>
    </location>
</feature>
<dbReference type="InterPro" id="IPR049326">
    <property type="entry name" value="Rhodopsin_dom_fungi"/>
</dbReference>
<sequence length="355" mass="39359">MSSSEHSAVFLAEDRRQPAIIGMVVVTALSLLVVIVRLYARGYLIHELGWDDLTIVIAQLVSWIVLGLSIMVIHYGSGQHLAALMNNPETLVHMYKWLVGAQLVYTFNLWLCRVSGIAFYARLNQMPRFILYLRISFAFVTVVYVAQTLIVALQCIPLAVLWGGAEGKCMGSVTVFISTSGLTIACDLLVLLLPLNIIFSLQATLVRKLALALVLCVGVFAVVTSILRMVSMIVAIQHPKDPTWYFSVVMVWSTTEISAAIIALSLPALRALFGVLSRNRSTMNHSDSDETRTIGLQSTSRSAKQLISDERHIHQATFDLDWETNRSQETLWGVKDGKVQVEDTARVVVEKPSSR</sequence>
<evidence type="ECO:0000256" key="4">
    <source>
        <dbReference type="ARBA" id="ARBA00023136"/>
    </source>
</evidence>
<comment type="similarity">
    <text evidence="5">Belongs to the SAT4 family.</text>
</comment>
<evidence type="ECO:0000313" key="8">
    <source>
        <dbReference type="EMBL" id="OQE44232.1"/>
    </source>
</evidence>
<feature type="transmembrane region" description="Helical" evidence="6">
    <location>
        <begin position="52"/>
        <end position="77"/>
    </location>
</feature>
<dbReference type="PANTHER" id="PTHR33048:SF129">
    <property type="entry name" value="INTEGRAL MEMBRANE PROTEIN-RELATED"/>
    <property type="match status" value="1"/>
</dbReference>
<reference evidence="9" key="1">
    <citation type="journal article" date="2017" name="Nat. Microbiol.">
        <title>Global analysis of biosynthetic gene clusters reveals vast potential of secondary metabolite production in Penicillium species.</title>
        <authorList>
            <person name="Nielsen J.C."/>
            <person name="Grijseels S."/>
            <person name="Prigent S."/>
            <person name="Ji B."/>
            <person name="Dainat J."/>
            <person name="Nielsen K.F."/>
            <person name="Frisvad J.C."/>
            <person name="Workman M."/>
            <person name="Nielsen J."/>
        </authorList>
    </citation>
    <scope>NUCLEOTIDE SEQUENCE [LARGE SCALE GENOMIC DNA]</scope>
    <source>
        <strain evidence="9">IBT 31321</strain>
    </source>
</reference>
<evidence type="ECO:0000256" key="1">
    <source>
        <dbReference type="ARBA" id="ARBA00004141"/>
    </source>
</evidence>
<evidence type="ECO:0000256" key="6">
    <source>
        <dbReference type="SAM" id="Phobius"/>
    </source>
</evidence>
<dbReference type="Proteomes" id="UP000191500">
    <property type="component" value="Unassembled WGS sequence"/>
</dbReference>
<evidence type="ECO:0000313" key="9">
    <source>
        <dbReference type="Proteomes" id="UP000191500"/>
    </source>
</evidence>
<feature type="transmembrane region" description="Helical" evidence="6">
    <location>
        <begin position="20"/>
        <end position="40"/>
    </location>
</feature>
<evidence type="ECO:0000256" key="3">
    <source>
        <dbReference type="ARBA" id="ARBA00022989"/>
    </source>
</evidence>